<evidence type="ECO:0000256" key="1">
    <source>
        <dbReference type="ARBA" id="ARBA00004651"/>
    </source>
</evidence>
<keyword evidence="6 7" id="KW-0472">Membrane</keyword>
<evidence type="ECO:0000256" key="4">
    <source>
        <dbReference type="ARBA" id="ARBA00022692"/>
    </source>
</evidence>
<gene>
    <name evidence="8" type="ORF">NAS2_1540</name>
</gene>
<comment type="subcellular location">
    <subcellularLocation>
        <location evidence="1">Cell membrane</location>
        <topology evidence="1">Multi-pass membrane protein</topology>
    </subcellularLocation>
</comment>
<keyword evidence="3" id="KW-1003">Cell membrane</keyword>
<evidence type="ECO:0000256" key="3">
    <source>
        <dbReference type="ARBA" id="ARBA00022475"/>
    </source>
</evidence>
<proteinExistence type="inferred from homology"/>
<dbReference type="RefSeq" id="WP_174449098.1">
    <property type="nucleotide sequence ID" value="NZ_AP018732.1"/>
</dbReference>
<evidence type="ECO:0000256" key="5">
    <source>
        <dbReference type="ARBA" id="ARBA00022989"/>
    </source>
</evidence>
<keyword evidence="9" id="KW-1185">Reference proteome</keyword>
<dbReference type="OrthoDB" id="41377at2157"/>
<accession>A0A4V0P1U3</accession>
<feature type="transmembrane region" description="Helical" evidence="7">
    <location>
        <begin position="237"/>
        <end position="260"/>
    </location>
</feature>
<feature type="transmembrane region" description="Helical" evidence="7">
    <location>
        <begin position="81"/>
        <end position="101"/>
    </location>
</feature>
<feature type="transmembrane region" description="Helical" evidence="7">
    <location>
        <begin position="7"/>
        <end position="25"/>
    </location>
</feature>
<feature type="transmembrane region" description="Helical" evidence="7">
    <location>
        <begin position="121"/>
        <end position="143"/>
    </location>
</feature>
<protein>
    <submittedName>
        <fullName evidence="8">Molybdopterin oxidoreductase, membrane subunit</fullName>
    </submittedName>
</protein>
<dbReference type="GeneID" id="55585350"/>
<dbReference type="EMBL" id="AP018732">
    <property type="protein sequence ID" value="BBE42920.1"/>
    <property type="molecule type" value="Genomic_DNA"/>
</dbReference>
<evidence type="ECO:0000256" key="2">
    <source>
        <dbReference type="ARBA" id="ARBA00008929"/>
    </source>
</evidence>
<reference evidence="8 9" key="1">
    <citation type="journal article" date="2019" name="ISME J.">
        <title>Isolation and characterization of a thermophilic sulfur- and iron-reducing thaumarchaeote from a terrestrial acidic hot spring.</title>
        <authorList>
            <person name="Kato S."/>
            <person name="Itoh T."/>
            <person name="Yuki M."/>
            <person name="Nagamori M."/>
            <person name="Ohnishi M."/>
            <person name="Uematsu K."/>
            <person name="Suzuki K."/>
            <person name="Takashina T."/>
            <person name="Ohkuma M."/>
        </authorList>
    </citation>
    <scope>NUCLEOTIDE SEQUENCE [LARGE SCALE GENOMIC DNA]</scope>
    <source>
        <strain evidence="8 9">NAS-02</strain>
    </source>
</reference>
<feature type="transmembrane region" description="Helical" evidence="7">
    <location>
        <begin position="197"/>
        <end position="225"/>
    </location>
</feature>
<dbReference type="InterPro" id="IPR052049">
    <property type="entry name" value="Electron_transfer_protein"/>
</dbReference>
<evidence type="ECO:0000313" key="9">
    <source>
        <dbReference type="Proteomes" id="UP000509448"/>
    </source>
</evidence>
<name>A0A4V0P1U3_9ARCH</name>
<evidence type="ECO:0000256" key="6">
    <source>
        <dbReference type="ARBA" id="ARBA00023136"/>
    </source>
</evidence>
<sequence>MNKAKTLAFTLLFLIIGGALMLYGLSLEVPNYAPVRWGLLVIGYVFFGVLGTGVSTYNSLYRAFKWGNQEGNPLHKLSSRLEWLALALLVPGWIMVFASVYKPMETTYIYTSFNPYSRIAWNGVLYLLVGVGIILSILALMGEKKDTDRPIWNKVIKLIAAADVGIILYTIAADLILDANLGAVFGYLSTWVLDFGAFVPMMYVVLSFYGGIAALSLVSYAYWALSRKDDGGWVKSVARDGLIATLALSFMFAWWMWIMMTNQEAWPWTSLLYSGPYFKLLWDAVVFAGLLVPIVSYLVATFKSNRHALLIGSIGSLVGMFSIVYTSVIIPQIITWYYSNSPISPSGSTWLYELRTYLNGASPYSLLQFTIIPHDLYIFVGGAIFFMAMVGLGALLLPLEEDEKPRHWFFR</sequence>
<feature type="transmembrane region" description="Helical" evidence="7">
    <location>
        <begin position="155"/>
        <end position="177"/>
    </location>
</feature>
<evidence type="ECO:0000256" key="7">
    <source>
        <dbReference type="SAM" id="Phobius"/>
    </source>
</evidence>
<feature type="transmembrane region" description="Helical" evidence="7">
    <location>
        <begin position="280"/>
        <end position="302"/>
    </location>
</feature>
<keyword evidence="5 7" id="KW-1133">Transmembrane helix</keyword>
<comment type="similarity">
    <text evidence="2">Belongs to the NrfD family.</text>
</comment>
<feature type="transmembrane region" description="Helical" evidence="7">
    <location>
        <begin position="37"/>
        <end position="60"/>
    </location>
</feature>
<dbReference type="Pfam" id="PF03916">
    <property type="entry name" value="NrfD"/>
    <property type="match status" value="1"/>
</dbReference>
<dbReference type="Proteomes" id="UP000509448">
    <property type="component" value="Chromosome"/>
</dbReference>
<organism evidence="8 9">
    <name type="scientific">Conexivisphaera calida</name>
    <dbReference type="NCBI Taxonomy" id="1874277"/>
    <lineage>
        <taxon>Archaea</taxon>
        <taxon>Nitrososphaerota</taxon>
        <taxon>Conexivisphaeria</taxon>
        <taxon>Conexivisphaerales</taxon>
        <taxon>Conexivisphaeraceae</taxon>
        <taxon>Conexivisphaera</taxon>
    </lineage>
</organism>
<dbReference type="GO" id="GO:0005886">
    <property type="term" value="C:plasma membrane"/>
    <property type="evidence" value="ECO:0007669"/>
    <property type="project" value="UniProtKB-SubCell"/>
</dbReference>
<feature type="transmembrane region" description="Helical" evidence="7">
    <location>
        <begin position="314"/>
        <end position="338"/>
    </location>
</feature>
<dbReference type="AlphaFoldDB" id="A0A4V0P1U3"/>
<evidence type="ECO:0000313" key="8">
    <source>
        <dbReference type="EMBL" id="BBE42920.1"/>
    </source>
</evidence>
<keyword evidence="4 7" id="KW-0812">Transmembrane</keyword>
<feature type="transmembrane region" description="Helical" evidence="7">
    <location>
        <begin position="376"/>
        <end position="397"/>
    </location>
</feature>
<dbReference type="PANTHER" id="PTHR34856:SF2">
    <property type="entry name" value="PROTEIN NRFD"/>
    <property type="match status" value="1"/>
</dbReference>
<dbReference type="PANTHER" id="PTHR34856">
    <property type="entry name" value="PROTEIN NRFD"/>
    <property type="match status" value="1"/>
</dbReference>
<dbReference type="InterPro" id="IPR005614">
    <property type="entry name" value="NrfD-like"/>
</dbReference>
<dbReference type="KEGG" id="ccai:NAS2_1540"/>